<dbReference type="OrthoDB" id="162531at2"/>
<dbReference type="SUPFAM" id="SSF46785">
    <property type="entry name" value="Winged helix' DNA-binding domain"/>
    <property type="match status" value="1"/>
</dbReference>
<proteinExistence type="predicted"/>
<dbReference type="PROSITE" id="PS50995">
    <property type="entry name" value="HTH_MARR_2"/>
    <property type="match status" value="1"/>
</dbReference>
<dbReference type="GO" id="GO:0003677">
    <property type="term" value="F:DNA binding"/>
    <property type="evidence" value="ECO:0007669"/>
    <property type="project" value="UniProtKB-KW"/>
</dbReference>
<feature type="domain" description="HTH marR-type" evidence="2">
    <location>
        <begin position="9"/>
        <end position="146"/>
    </location>
</feature>
<evidence type="ECO:0000256" key="1">
    <source>
        <dbReference type="ARBA" id="ARBA00023125"/>
    </source>
</evidence>
<dbReference type="InterPro" id="IPR000835">
    <property type="entry name" value="HTH_MarR-typ"/>
</dbReference>
<evidence type="ECO:0000313" key="3">
    <source>
        <dbReference type="EMBL" id="RDU37157.1"/>
    </source>
</evidence>
<dbReference type="RefSeq" id="WP_115451985.1">
    <property type="nucleotide sequence ID" value="NZ_QNQT01000003.1"/>
</dbReference>
<name>A0A3D8GS53_9BACI</name>
<evidence type="ECO:0000313" key="4">
    <source>
        <dbReference type="Proteomes" id="UP000257144"/>
    </source>
</evidence>
<dbReference type="InterPro" id="IPR036390">
    <property type="entry name" value="WH_DNA-bd_sf"/>
</dbReference>
<keyword evidence="1" id="KW-0238">DNA-binding</keyword>
<dbReference type="Proteomes" id="UP000257144">
    <property type="component" value="Unassembled WGS sequence"/>
</dbReference>
<accession>A0A3D8GS53</accession>
<dbReference type="GO" id="GO:0006950">
    <property type="term" value="P:response to stress"/>
    <property type="evidence" value="ECO:0007669"/>
    <property type="project" value="TreeGrafter"/>
</dbReference>
<dbReference type="InterPro" id="IPR039422">
    <property type="entry name" value="MarR/SlyA-like"/>
</dbReference>
<evidence type="ECO:0000259" key="2">
    <source>
        <dbReference type="PROSITE" id="PS50995"/>
    </source>
</evidence>
<reference evidence="3 4" key="1">
    <citation type="submission" date="2018-07" db="EMBL/GenBank/DDBJ databases">
        <title>Bacillus sp. YLB-04 draft genome sequence.</title>
        <authorList>
            <person name="Yu L."/>
            <person name="Tang X."/>
        </authorList>
    </citation>
    <scope>NUCLEOTIDE SEQUENCE [LARGE SCALE GENOMIC DNA]</scope>
    <source>
        <strain evidence="3 4">YLB-04</strain>
    </source>
</reference>
<dbReference type="EMBL" id="QNQT01000003">
    <property type="protein sequence ID" value="RDU37157.1"/>
    <property type="molecule type" value="Genomic_DNA"/>
</dbReference>
<dbReference type="AlphaFoldDB" id="A0A3D8GS53"/>
<gene>
    <name evidence="3" type="ORF">DRW41_10780</name>
</gene>
<dbReference type="Pfam" id="PF12802">
    <property type="entry name" value="MarR_2"/>
    <property type="match status" value="1"/>
</dbReference>
<dbReference type="InterPro" id="IPR036388">
    <property type="entry name" value="WH-like_DNA-bd_sf"/>
</dbReference>
<keyword evidence="4" id="KW-1185">Reference proteome</keyword>
<dbReference type="GO" id="GO:0003700">
    <property type="term" value="F:DNA-binding transcription factor activity"/>
    <property type="evidence" value="ECO:0007669"/>
    <property type="project" value="InterPro"/>
</dbReference>
<organism evidence="3 4">
    <name type="scientific">Neobacillus piezotolerans</name>
    <dbReference type="NCBI Taxonomy" id="2259171"/>
    <lineage>
        <taxon>Bacteria</taxon>
        <taxon>Bacillati</taxon>
        <taxon>Bacillota</taxon>
        <taxon>Bacilli</taxon>
        <taxon>Bacillales</taxon>
        <taxon>Bacillaceae</taxon>
        <taxon>Neobacillus</taxon>
    </lineage>
</organism>
<dbReference type="PANTHER" id="PTHR33164:SF106">
    <property type="entry name" value="TRANSCRIPTIONAL REGULATORY PROTEIN"/>
    <property type="match status" value="1"/>
</dbReference>
<dbReference type="SMART" id="SM00347">
    <property type="entry name" value="HTH_MARR"/>
    <property type="match status" value="1"/>
</dbReference>
<dbReference type="PANTHER" id="PTHR33164">
    <property type="entry name" value="TRANSCRIPTIONAL REGULATOR, MARR FAMILY"/>
    <property type="match status" value="1"/>
</dbReference>
<dbReference type="Gene3D" id="1.10.10.10">
    <property type="entry name" value="Winged helix-like DNA-binding domain superfamily/Winged helix DNA-binding domain"/>
    <property type="match status" value="1"/>
</dbReference>
<sequence>MSTTNETSRKKLVNALNEELRNNSSATILFHQSIANKLGLNPTDHKCLEVILKNQPITAGELAEITGLTTGTITGVINRLEGAGYAFRDNDPQDKRRVIISVNQDKAKEEIVPLFSSFSGEIYKMLSEYTDQELQLILDFIKSSNRVLLEMKERMSNTY</sequence>
<comment type="caution">
    <text evidence="3">The sequence shown here is derived from an EMBL/GenBank/DDBJ whole genome shotgun (WGS) entry which is preliminary data.</text>
</comment>
<protein>
    <submittedName>
        <fullName evidence="3">MarR family transcriptional regulator</fullName>
    </submittedName>
</protein>